<dbReference type="SUPFAM" id="SSF161093">
    <property type="entry name" value="MgtE membrane domain-like"/>
    <property type="match status" value="1"/>
</dbReference>
<feature type="domain" description="CBS" evidence="10">
    <location>
        <begin position="274"/>
        <end position="332"/>
    </location>
</feature>
<proteinExistence type="inferred from homology"/>
<keyword evidence="9" id="KW-0479">Metal-binding</keyword>
<dbReference type="InterPro" id="IPR006667">
    <property type="entry name" value="SLC41_membr_dom"/>
</dbReference>
<comment type="function">
    <text evidence="9">Acts as a magnesium transporter.</text>
</comment>
<dbReference type="Pfam" id="PF03448">
    <property type="entry name" value="MgtE_N"/>
    <property type="match status" value="1"/>
</dbReference>
<dbReference type="SMART" id="SM00924">
    <property type="entry name" value="MgtE_N"/>
    <property type="match status" value="1"/>
</dbReference>
<feature type="transmembrane region" description="Helical" evidence="9">
    <location>
        <begin position="499"/>
        <end position="519"/>
    </location>
</feature>
<comment type="caution">
    <text evidence="9">Lacks conserved residue(s) required for the propagation of feature annotation.</text>
</comment>
<dbReference type="SUPFAM" id="SSF55021">
    <property type="entry name" value="ACT-like"/>
    <property type="match status" value="1"/>
</dbReference>
<dbReference type="PANTHER" id="PTHR41394:SF5">
    <property type="entry name" value="SLC41A_MGTE INTEGRAL MEMBRANE DOMAIN-CONTAINING PROTEIN"/>
    <property type="match status" value="1"/>
</dbReference>
<feature type="transmembrane region" description="Helical" evidence="9">
    <location>
        <begin position="435"/>
        <end position="457"/>
    </location>
</feature>
<gene>
    <name evidence="12" type="ordered locus">Hbut_1038</name>
</gene>
<evidence type="ECO:0000313" key="13">
    <source>
        <dbReference type="Proteomes" id="UP000002593"/>
    </source>
</evidence>
<dbReference type="PROSITE" id="PS51371">
    <property type="entry name" value="CBS"/>
    <property type="match status" value="2"/>
</dbReference>
<dbReference type="InterPro" id="IPR000644">
    <property type="entry name" value="CBS_dom"/>
</dbReference>
<dbReference type="SUPFAM" id="SSF54631">
    <property type="entry name" value="CBS-domain pair"/>
    <property type="match status" value="1"/>
</dbReference>
<keyword evidence="13" id="KW-1185">Reference proteome</keyword>
<keyword evidence="6 9" id="KW-1133">Transmembrane helix</keyword>
<comment type="subcellular location">
    <subcellularLocation>
        <location evidence="9">Cell membrane</location>
        <topology evidence="9">Multi-pass membrane protein</topology>
    </subcellularLocation>
    <subcellularLocation>
        <location evidence="1">Membrane</location>
        <topology evidence="1">Multi-pass membrane protein</topology>
    </subcellularLocation>
</comment>
<dbReference type="KEGG" id="hbu:Hbut_1038"/>
<evidence type="ECO:0000256" key="5">
    <source>
        <dbReference type="ARBA" id="ARBA00022842"/>
    </source>
</evidence>
<feature type="transmembrane region" description="Helical" evidence="9">
    <location>
        <begin position="463"/>
        <end position="487"/>
    </location>
</feature>
<dbReference type="InterPro" id="IPR036739">
    <property type="entry name" value="SLC41_membr_dom_sf"/>
</dbReference>
<dbReference type="Proteomes" id="UP000002593">
    <property type="component" value="Chromosome"/>
</dbReference>
<keyword evidence="5 9" id="KW-0460">Magnesium</keyword>
<dbReference type="GO" id="GO:0005886">
    <property type="term" value="C:plasma membrane"/>
    <property type="evidence" value="ECO:0007669"/>
    <property type="project" value="UniProtKB-SubCell"/>
</dbReference>
<feature type="domain" description="ACT" evidence="11">
    <location>
        <begin position="7"/>
        <end position="82"/>
    </location>
</feature>
<dbReference type="Pfam" id="PF01842">
    <property type="entry name" value="ACT"/>
    <property type="match status" value="1"/>
</dbReference>
<dbReference type="eggNOG" id="arCOG00625">
    <property type="taxonomic scope" value="Archaea"/>
</dbReference>
<sequence length="527" mass="57014">MTLLRLVLYIEARDRPGLLAEIMGVLRELGANIITNFGYTVDDTAHLLFIIDYGGEPDELAEAVASRIREVVEARAAELGAGAAEVLAEFIRDRPGIISLLEFYVEPVDLLDAISVLPEDERRRIYGLLTPGTLASILLHGDEGVAGEVAEALPADAIARAIATLPVEDAGEVLRKLPEEARNEVLRRLPPEVRRRLAELLRYPPETAGAIMTTSVPVLRADDTVASALQQLRSGSYTIRDTVVVVDSEGRLVGLVPVDALLRAQPGDQLEKLALRPRATVSPMVNREEAARMMLRYDISRLPVVSNDGRFLGIVALEDAARILAEEAGEDIAKLAAMEKPRERYRYASPLDLVRLRLPWLILIYLMESITASIIKGYEDLIARVAVLAAFLPLIMDTSGNVGSQSSSMIIRALALGEVSERSRIDVAYIVLKELAAASTIAAILSSIGFTIAYIIGGYNVRLGLAIAATLFIVVVLADLIGSLLPILARRLGADPATLSSPLITTIMDVTVIAVYFTLASKMLGIT</sequence>
<dbReference type="InterPro" id="IPR045865">
    <property type="entry name" value="ACT-like_dom_sf"/>
</dbReference>
<dbReference type="Gene3D" id="1.10.357.20">
    <property type="entry name" value="SLC41 divalent cation transporters, integral membrane domain"/>
    <property type="match status" value="1"/>
</dbReference>
<dbReference type="Pfam" id="PF01769">
    <property type="entry name" value="MgtE"/>
    <property type="match status" value="1"/>
</dbReference>
<dbReference type="Gene3D" id="1.25.60.10">
    <property type="entry name" value="MgtE N-terminal domain-like"/>
    <property type="match status" value="1"/>
</dbReference>
<dbReference type="InterPro" id="IPR002912">
    <property type="entry name" value="ACT_dom"/>
</dbReference>
<evidence type="ECO:0000313" key="12">
    <source>
        <dbReference type="EMBL" id="ABM80882.1"/>
    </source>
</evidence>
<keyword evidence="7 9" id="KW-0472">Membrane</keyword>
<dbReference type="InterPro" id="IPR006669">
    <property type="entry name" value="MgtE_transporter"/>
</dbReference>
<evidence type="ECO:0000256" key="3">
    <source>
        <dbReference type="ARBA" id="ARBA00022448"/>
    </source>
</evidence>
<evidence type="ECO:0000256" key="2">
    <source>
        <dbReference type="ARBA" id="ARBA00009749"/>
    </source>
</evidence>
<dbReference type="RefSeq" id="WP_011822200.1">
    <property type="nucleotide sequence ID" value="NC_008818.1"/>
</dbReference>
<dbReference type="HOGENOM" id="CLU_037408_2_2_2"/>
<dbReference type="InterPro" id="IPR038076">
    <property type="entry name" value="MgtE_N_sf"/>
</dbReference>
<keyword evidence="4 9" id="KW-0812">Transmembrane</keyword>
<dbReference type="Pfam" id="PF00571">
    <property type="entry name" value="CBS"/>
    <property type="match status" value="2"/>
</dbReference>
<keyword evidence="8" id="KW-0129">CBS domain</keyword>
<reference evidence="12 13" key="1">
    <citation type="journal article" date="2007" name="Archaea">
        <title>The genome of Hyperthermus butylicus: a sulfur-reducing, peptide fermenting, neutrophilic Crenarchaeote growing up to 108 degrees C.</title>
        <authorList>
            <person name="Brugger K."/>
            <person name="Chen L."/>
            <person name="Stark M."/>
            <person name="Zibat A."/>
            <person name="Redder P."/>
            <person name="Ruepp A."/>
            <person name="Awayez M."/>
            <person name="She Q."/>
            <person name="Garrett R.A."/>
            <person name="Klenk H.P."/>
        </authorList>
    </citation>
    <scope>NUCLEOTIDE SEQUENCE [LARGE SCALE GENOMIC DNA]</scope>
    <source>
        <strain evidence="13">DSM 5456 / JCM 9403 / PLM1-5</strain>
    </source>
</reference>
<dbReference type="InterPro" id="IPR006668">
    <property type="entry name" value="Mg_transptr_MgtE_intracell_dom"/>
</dbReference>
<dbReference type="PANTHER" id="PTHR41394">
    <property type="entry name" value="MAGNESIUM TRANSPORTER MGTE"/>
    <property type="match status" value="1"/>
</dbReference>
<dbReference type="PROSITE" id="PS51671">
    <property type="entry name" value="ACT"/>
    <property type="match status" value="1"/>
</dbReference>
<name>A2BLM1_HYPBU</name>
<feature type="domain" description="CBS" evidence="10">
    <location>
        <begin position="212"/>
        <end position="273"/>
    </location>
</feature>
<evidence type="ECO:0000256" key="8">
    <source>
        <dbReference type="PROSITE-ProRule" id="PRU00703"/>
    </source>
</evidence>
<evidence type="ECO:0000259" key="11">
    <source>
        <dbReference type="PROSITE" id="PS51671"/>
    </source>
</evidence>
<dbReference type="NCBIfam" id="TIGR00400">
    <property type="entry name" value="mgtE"/>
    <property type="match status" value="1"/>
</dbReference>
<keyword evidence="3 9" id="KW-0813">Transport</keyword>
<dbReference type="GO" id="GO:0015095">
    <property type="term" value="F:magnesium ion transmembrane transporter activity"/>
    <property type="evidence" value="ECO:0007669"/>
    <property type="project" value="InterPro"/>
</dbReference>
<dbReference type="Gene3D" id="3.10.580.10">
    <property type="entry name" value="CBS-domain"/>
    <property type="match status" value="1"/>
</dbReference>
<evidence type="ECO:0000256" key="7">
    <source>
        <dbReference type="ARBA" id="ARBA00023136"/>
    </source>
</evidence>
<comment type="similarity">
    <text evidence="2 9">Belongs to the SLC41A transporter family.</text>
</comment>
<dbReference type="EMBL" id="CP000493">
    <property type="protein sequence ID" value="ABM80882.1"/>
    <property type="molecule type" value="Genomic_DNA"/>
</dbReference>
<dbReference type="AlphaFoldDB" id="A2BLM1"/>
<dbReference type="CDD" id="cd04606">
    <property type="entry name" value="CBS_pair_Mg_transporter"/>
    <property type="match status" value="1"/>
</dbReference>
<accession>A2BLM1</accession>
<keyword evidence="9" id="KW-1003">Cell membrane</keyword>
<evidence type="ECO:0000256" key="6">
    <source>
        <dbReference type="ARBA" id="ARBA00022989"/>
    </source>
</evidence>
<evidence type="ECO:0000259" key="10">
    <source>
        <dbReference type="PROSITE" id="PS51371"/>
    </source>
</evidence>
<dbReference type="InterPro" id="IPR046342">
    <property type="entry name" value="CBS_dom_sf"/>
</dbReference>
<dbReference type="SUPFAM" id="SSF158791">
    <property type="entry name" value="MgtE N-terminal domain-like"/>
    <property type="match status" value="1"/>
</dbReference>
<dbReference type="GeneID" id="4781483"/>
<dbReference type="OrthoDB" id="147899at2157"/>
<dbReference type="GO" id="GO:0046872">
    <property type="term" value="F:metal ion binding"/>
    <property type="evidence" value="ECO:0007669"/>
    <property type="project" value="UniProtKB-KW"/>
</dbReference>
<comment type="subunit">
    <text evidence="9">Homodimer.</text>
</comment>
<organism evidence="12 13">
    <name type="scientific">Hyperthermus butylicus (strain DSM 5456 / JCM 9403 / PLM1-5)</name>
    <dbReference type="NCBI Taxonomy" id="415426"/>
    <lineage>
        <taxon>Archaea</taxon>
        <taxon>Thermoproteota</taxon>
        <taxon>Thermoprotei</taxon>
        <taxon>Desulfurococcales</taxon>
        <taxon>Pyrodictiaceae</taxon>
        <taxon>Hyperthermus</taxon>
    </lineage>
</organism>
<dbReference type="SMART" id="SM00116">
    <property type="entry name" value="CBS"/>
    <property type="match status" value="2"/>
</dbReference>
<evidence type="ECO:0000256" key="9">
    <source>
        <dbReference type="RuleBase" id="RU362011"/>
    </source>
</evidence>
<evidence type="ECO:0000256" key="1">
    <source>
        <dbReference type="ARBA" id="ARBA00004141"/>
    </source>
</evidence>
<evidence type="ECO:0000256" key="4">
    <source>
        <dbReference type="ARBA" id="ARBA00022692"/>
    </source>
</evidence>
<dbReference type="Gene3D" id="3.30.70.260">
    <property type="match status" value="1"/>
</dbReference>
<dbReference type="EnsemblBacteria" id="ABM80882">
    <property type="protein sequence ID" value="ABM80882"/>
    <property type="gene ID" value="Hbut_1038"/>
</dbReference>
<protein>
    <recommendedName>
        <fullName evidence="9">Magnesium transporter MgtE</fullName>
    </recommendedName>
</protein>